<keyword evidence="6" id="KW-0325">Glycoprotein</keyword>
<protein>
    <recommendedName>
        <fullName evidence="7">EGF domain-specific O-linked N-acetylglucosamine transferase</fullName>
        <ecNumber evidence="1">2.4.1.255</ecNumber>
    </recommendedName>
    <alternativeName>
        <fullName evidence="8">Extracellular O-linked N-acetylglucosamine transferase</fullName>
    </alternativeName>
</protein>
<organism evidence="14 15">
    <name type="scientific">Leptotrombidium deliense</name>
    <dbReference type="NCBI Taxonomy" id="299467"/>
    <lineage>
        <taxon>Eukaryota</taxon>
        <taxon>Metazoa</taxon>
        <taxon>Ecdysozoa</taxon>
        <taxon>Arthropoda</taxon>
        <taxon>Chelicerata</taxon>
        <taxon>Arachnida</taxon>
        <taxon>Acari</taxon>
        <taxon>Acariformes</taxon>
        <taxon>Trombidiformes</taxon>
        <taxon>Prostigmata</taxon>
        <taxon>Anystina</taxon>
        <taxon>Parasitengona</taxon>
        <taxon>Trombiculoidea</taxon>
        <taxon>Trombiculidae</taxon>
        <taxon>Leptotrombidium</taxon>
    </lineage>
</organism>
<dbReference type="STRING" id="299467.A0A443SW64"/>
<evidence type="ECO:0000256" key="8">
    <source>
        <dbReference type="ARBA" id="ARBA00042574"/>
    </source>
</evidence>
<dbReference type="GO" id="GO:0005788">
    <property type="term" value="C:endoplasmic reticulum lumen"/>
    <property type="evidence" value="ECO:0007669"/>
    <property type="project" value="TreeGrafter"/>
</dbReference>
<keyword evidence="5" id="KW-0256">Endoplasmic reticulum</keyword>
<comment type="catalytic activity">
    <reaction evidence="9">
        <text>L-seryl-[protein] + UDP-N-acetyl-alpha-D-glucosamine = 3-O-(N-acetyl-beta-D-glucosaminyl)-L-seryl-[protein] + UDP + H(+)</text>
        <dbReference type="Rhea" id="RHEA:48904"/>
        <dbReference type="Rhea" id="RHEA-COMP:9863"/>
        <dbReference type="Rhea" id="RHEA-COMP:12251"/>
        <dbReference type="ChEBI" id="CHEBI:15378"/>
        <dbReference type="ChEBI" id="CHEBI:29999"/>
        <dbReference type="ChEBI" id="CHEBI:57705"/>
        <dbReference type="ChEBI" id="CHEBI:58223"/>
        <dbReference type="ChEBI" id="CHEBI:90838"/>
        <dbReference type="EC" id="2.4.1.255"/>
    </reaction>
</comment>
<feature type="domain" description="Glycosyltransferase 61 catalytic" evidence="13">
    <location>
        <begin position="354"/>
        <end position="445"/>
    </location>
</feature>
<proteinExistence type="predicted"/>
<dbReference type="GO" id="GO:0097363">
    <property type="term" value="F:protein O-acetylglucosaminyltransferase activity"/>
    <property type="evidence" value="ECO:0007669"/>
    <property type="project" value="UniProtKB-EC"/>
</dbReference>
<evidence type="ECO:0000256" key="5">
    <source>
        <dbReference type="ARBA" id="ARBA00022824"/>
    </source>
</evidence>
<keyword evidence="4 12" id="KW-0732">Signal</keyword>
<feature type="signal peptide" evidence="12">
    <location>
        <begin position="1"/>
        <end position="17"/>
    </location>
</feature>
<accession>A0A443SW64</accession>
<keyword evidence="11" id="KW-0175">Coiled coil</keyword>
<evidence type="ECO:0000256" key="9">
    <source>
        <dbReference type="ARBA" id="ARBA00048317"/>
    </source>
</evidence>
<dbReference type="OrthoDB" id="529273at2759"/>
<dbReference type="Pfam" id="PF04577">
    <property type="entry name" value="Glyco_transf_61"/>
    <property type="match status" value="1"/>
</dbReference>
<evidence type="ECO:0000259" key="13">
    <source>
        <dbReference type="Pfam" id="PF04577"/>
    </source>
</evidence>
<comment type="caution">
    <text evidence="14">The sequence shown here is derived from an EMBL/GenBank/DDBJ whole genome shotgun (WGS) entry which is preliminary data.</text>
</comment>
<dbReference type="AlphaFoldDB" id="A0A443SW64"/>
<evidence type="ECO:0000256" key="7">
    <source>
        <dbReference type="ARBA" id="ARBA00040944"/>
    </source>
</evidence>
<sequence>MKIVLIFIFSFFACVSTYLHDLLSLVDLPADIYAIHLNSNHRLKEKLCAELTSTQLNLSDERRAQICETVEKSEKKCWGYEGSAVNCSNDEIYSLPECPEDSNGWAPNKVEQRRVFFNQADFGYIRERRKELRSFCTPRSKDASSLHCTQYLRFCKATNMLIDFNRLKINESMRYKEDVVEKGAFCGRNCDLNEHLLQSQSAHKSALQSWFNEISNYKNCDETIKCDIRITKPTFIVKLDATVNMYHHFCDFVNLYLSQHLNGSFSLDNNILLWDIYPYRSIFGQTWKAFTKNALLNLSQFRGKRVCFDDLVFPLLPRMIFGLYYNMPLIPGCLKSGVFRAFNRHVLHKLKIKQEFTPDNYAAGDNAKLVRITFITRDTQYRRVLNEEQLINALRRKSKQLRVRKVNYNHQMPFEEQLQITQNSDILIGMHGAGLTHCLFQPDWASLFELYNCDDANCYKDLARLRGLQYITWSDKRKLYPEDQGQHPQMGAHEKFTNYKFDESEFVKLTMIAVRHVRQQRKQYFERLIKSVKSSETTKQKSESGKEEL</sequence>
<keyword evidence="3 14" id="KW-0808">Transferase</keyword>
<dbReference type="Proteomes" id="UP000288716">
    <property type="component" value="Unassembled WGS sequence"/>
</dbReference>
<evidence type="ECO:0000256" key="2">
    <source>
        <dbReference type="ARBA" id="ARBA00022676"/>
    </source>
</evidence>
<evidence type="ECO:0000313" key="15">
    <source>
        <dbReference type="Proteomes" id="UP000288716"/>
    </source>
</evidence>
<feature type="chain" id="PRO_5019219606" description="EGF domain-specific O-linked N-acetylglucosamine transferase" evidence="12">
    <location>
        <begin position="18"/>
        <end position="549"/>
    </location>
</feature>
<feature type="coiled-coil region" evidence="11">
    <location>
        <begin position="384"/>
        <end position="411"/>
    </location>
</feature>
<keyword evidence="2" id="KW-0328">Glycosyltransferase</keyword>
<dbReference type="InterPro" id="IPR007657">
    <property type="entry name" value="Glycosyltransferase_61"/>
</dbReference>
<evidence type="ECO:0000256" key="10">
    <source>
        <dbReference type="ARBA" id="ARBA00049432"/>
    </source>
</evidence>
<dbReference type="VEuPathDB" id="VectorBase:LDEU000296"/>
<evidence type="ECO:0000256" key="1">
    <source>
        <dbReference type="ARBA" id="ARBA00011970"/>
    </source>
</evidence>
<keyword evidence="15" id="KW-1185">Reference proteome</keyword>
<evidence type="ECO:0000256" key="3">
    <source>
        <dbReference type="ARBA" id="ARBA00022679"/>
    </source>
</evidence>
<evidence type="ECO:0000256" key="12">
    <source>
        <dbReference type="SAM" id="SignalP"/>
    </source>
</evidence>
<dbReference type="PANTHER" id="PTHR20961">
    <property type="entry name" value="GLYCOSYLTRANSFERASE"/>
    <property type="match status" value="1"/>
</dbReference>
<gene>
    <name evidence="14" type="ORF">B4U80_11523</name>
</gene>
<evidence type="ECO:0000256" key="4">
    <source>
        <dbReference type="ARBA" id="ARBA00022729"/>
    </source>
</evidence>
<reference evidence="14 15" key="1">
    <citation type="journal article" date="2018" name="Gigascience">
        <title>Genomes of trombidid mites reveal novel predicted allergens and laterally-transferred genes associated with secondary metabolism.</title>
        <authorList>
            <person name="Dong X."/>
            <person name="Chaisiri K."/>
            <person name="Xia D."/>
            <person name="Armstrong S.D."/>
            <person name="Fang Y."/>
            <person name="Donnelly M.J."/>
            <person name="Kadowaki T."/>
            <person name="McGarry J.W."/>
            <person name="Darby A.C."/>
            <person name="Makepeace B.L."/>
        </authorList>
    </citation>
    <scope>NUCLEOTIDE SEQUENCE [LARGE SCALE GENOMIC DNA]</scope>
    <source>
        <strain evidence="14">UoL-UT</strain>
    </source>
</reference>
<dbReference type="EC" id="2.4.1.255" evidence="1"/>
<evidence type="ECO:0000256" key="11">
    <source>
        <dbReference type="SAM" id="Coils"/>
    </source>
</evidence>
<dbReference type="InterPro" id="IPR049625">
    <property type="entry name" value="Glyco_transf_61_cat"/>
</dbReference>
<name>A0A443SW64_9ACAR</name>
<dbReference type="EMBL" id="NCKV01000074">
    <property type="protein sequence ID" value="RWS31744.1"/>
    <property type="molecule type" value="Genomic_DNA"/>
</dbReference>
<dbReference type="PANTHER" id="PTHR20961:SF148">
    <property type="entry name" value="EGF DOMAIN-SPECIFIC O-LINKED N-ACETYLGLUCOSAMINE TRANSFERASE"/>
    <property type="match status" value="1"/>
</dbReference>
<evidence type="ECO:0000256" key="6">
    <source>
        <dbReference type="ARBA" id="ARBA00023180"/>
    </source>
</evidence>
<comment type="catalytic activity">
    <reaction evidence="10">
        <text>L-threonyl-[protein] + UDP-N-acetyl-alpha-D-glucosamine = 3-O-(N-acetyl-beta-D-glucosaminyl)-L-threonyl-[protein] + UDP + H(+)</text>
        <dbReference type="Rhea" id="RHEA:48908"/>
        <dbReference type="Rhea" id="RHEA-COMP:11060"/>
        <dbReference type="Rhea" id="RHEA-COMP:12252"/>
        <dbReference type="ChEBI" id="CHEBI:15378"/>
        <dbReference type="ChEBI" id="CHEBI:30013"/>
        <dbReference type="ChEBI" id="CHEBI:57705"/>
        <dbReference type="ChEBI" id="CHEBI:58223"/>
        <dbReference type="ChEBI" id="CHEBI:90840"/>
        <dbReference type="EC" id="2.4.1.255"/>
    </reaction>
</comment>
<evidence type="ECO:0000313" key="14">
    <source>
        <dbReference type="EMBL" id="RWS31744.1"/>
    </source>
</evidence>